<dbReference type="GO" id="GO:0004674">
    <property type="term" value="F:protein serine/threonine kinase activity"/>
    <property type="evidence" value="ECO:0007669"/>
    <property type="project" value="UniProtKB-KW"/>
</dbReference>
<dbReference type="InterPro" id="IPR017441">
    <property type="entry name" value="Protein_kinase_ATP_BS"/>
</dbReference>
<evidence type="ECO:0000256" key="3">
    <source>
        <dbReference type="ARBA" id="ARBA00022741"/>
    </source>
</evidence>
<protein>
    <recommendedName>
        <fullName evidence="9">Protein kinase domain-containing protein</fullName>
    </recommendedName>
</protein>
<dbReference type="STRING" id="599839.J4I9A2"/>
<dbReference type="HOGENOM" id="CLU_000288_172_5_1"/>
<dbReference type="EMBL" id="HE797005">
    <property type="protein sequence ID" value="CCM00806.1"/>
    <property type="molecule type" value="Genomic_DNA"/>
</dbReference>
<dbReference type="InterPro" id="IPR011009">
    <property type="entry name" value="Kinase-like_dom_sf"/>
</dbReference>
<evidence type="ECO:0000256" key="7">
    <source>
        <dbReference type="RuleBase" id="RU000304"/>
    </source>
</evidence>
<keyword evidence="4" id="KW-0418">Kinase</keyword>
<dbReference type="PANTHER" id="PTHR24345">
    <property type="entry name" value="SERINE/THREONINE-PROTEIN KINASE PLK"/>
    <property type="match status" value="1"/>
</dbReference>
<evidence type="ECO:0000313" key="10">
    <source>
        <dbReference type="EMBL" id="CCM00806.1"/>
    </source>
</evidence>
<keyword evidence="2" id="KW-0808">Transferase</keyword>
<dbReference type="InterPro" id="IPR000719">
    <property type="entry name" value="Prot_kinase_dom"/>
</dbReference>
<dbReference type="InterPro" id="IPR008271">
    <property type="entry name" value="Ser/Thr_kinase_AS"/>
</dbReference>
<sequence length="490" mass="54948">MSGRIVLPDLSSKLIDDDRIQLLEPLGAGAYGAVYSGLNCLEDATSPSYFAVKIMPREDKTSHGGALQSREINYHGYVSGHPNILKLYRVAHDSEYTYIIMDYCPGGDMYRIVSLKHTFARNDVLIKSLFLQLVDAVDACHQNGIFHRDLKPENVLVSDDSTRLFLADFGLATKSERSTSFGVGSSTYMSPECINYYGDNPFYEPRINDIWALGVILINMITGRSPWKQAMPSDECFYRFMQDSSVLRRMLPLSQAVDDVLQRIFLPLPEDRIDLFTLRQLILEVDTFYMSEEELIIATPPARHAWETYQSYSTDLDPFACDSTSSIMQTASEGLSSSSSEEAAPDESQHEMCSDPLCRLEQKYVSARVFKRVLEASDFRGIFTLGSAEEDSFSDSNRSQSPADELYPHVPSMPSSSSFYSVESSSAEESDGPRTPETHAQNPAIAVPDLNESMGIERVPKRVESVAAKPNSRTRWLKRRLGIIQSTTVW</sequence>
<dbReference type="Proteomes" id="UP000006352">
    <property type="component" value="Unassembled WGS sequence"/>
</dbReference>
<keyword evidence="1 7" id="KW-0723">Serine/threonine-protein kinase</keyword>
<evidence type="ECO:0000313" key="11">
    <source>
        <dbReference type="Proteomes" id="UP000006352"/>
    </source>
</evidence>
<organism evidence="10 11">
    <name type="scientific">Fibroporia radiculosa</name>
    <dbReference type="NCBI Taxonomy" id="599839"/>
    <lineage>
        <taxon>Eukaryota</taxon>
        <taxon>Fungi</taxon>
        <taxon>Dikarya</taxon>
        <taxon>Basidiomycota</taxon>
        <taxon>Agaricomycotina</taxon>
        <taxon>Agaricomycetes</taxon>
        <taxon>Polyporales</taxon>
        <taxon>Fibroporiaceae</taxon>
        <taxon>Fibroporia</taxon>
    </lineage>
</organism>
<evidence type="ECO:0000256" key="5">
    <source>
        <dbReference type="ARBA" id="ARBA00022840"/>
    </source>
</evidence>
<dbReference type="SUPFAM" id="SSF56112">
    <property type="entry name" value="Protein kinase-like (PK-like)"/>
    <property type="match status" value="1"/>
</dbReference>
<dbReference type="Pfam" id="PF00069">
    <property type="entry name" value="Pkinase"/>
    <property type="match status" value="1"/>
</dbReference>
<feature type="domain" description="Protein kinase" evidence="9">
    <location>
        <begin position="20"/>
        <end position="289"/>
    </location>
</feature>
<feature type="compositionally biased region" description="Low complexity" evidence="8">
    <location>
        <begin position="331"/>
        <end position="342"/>
    </location>
</feature>
<evidence type="ECO:0000256" key="8">
    <source>
        <dbReference type="SAM" id="MobiDB-lite"/>
    </source>
</evidence>
<gene>
    <name evidence="10" type="ORF">FIBRA_02848</name>
</gene>
<dbReference type="Gene3D" id="1.10.510.10">
    <property type="entry name" value="Transferase(Phosphotransferase) domain 1"/>
    <property type="match status" value="1"/>
</dbReference>
<dbReference type="GO" id="GO:0005524">
    <property type="term" value="F:ATP binding"/>
    <property type="evidence" value="ECO:0007669"/>
    <property type="project" value="UniProtKB-UniRule"/>
</dbReference>
<dbReference type="InParanoid" id="J4I9A2"/>
<reference evidence="10 11" key="1">
    <citation type="journal article" date="2012" name="Appl. Environ. Microbiol.">
        <title>Short-read sequencing for genomic analysis of the brown rot fungus Fibroporia radiculosa.</title>
        <authorList>
            <person name="Tang J.D."/>
            <person name="Perkins A.D."/>
            <person name="Sonstegard T.S."/>
            <person name="Schroeder S.G."/>
            <person name="Burgess S.C."/>
            <person name="Diehl S.V."/>
        </authorList>
    </citation>
    <scope>NUCLEOTIDE SEQUENCE [LARGE SCALE GENOMIC DNA]</scope>
    <source>
        <strain evidence="10 11">TFFH 294</strain>
    </source>
</reference>
<evidence type="ECO:0000256" key="1">
    <source>
        <dbReference type="ARBA" id="ARBA00022527"/>
    </source>
</evidence>
<evidence type="ECO:0000256" key="4">
    <source>
        <dbReference type="ARBA" id="ARBA00022777"/>
    </source>
</evidence>
<keyword evidence="11" id="KW-1185">Reference proteome</keyword>
<keyword evidence="5 6" id="KW-0067">ATP-binding</keyword>
<dbReference type="AlphaFoldDB" id="J4I9A2"/>
<keyword evidence="3 6" id="KW-0547">Nucleotide-binding</keyword>
<dbReference type="PROSITE" id="PS00107">
    <property type="entry name" value="PROTEIN_KINASE_ATP"/>
    <property type="match status" value="1"/>
</dbReference>
<dbReference type="RefSeq" id="XP_012180089.1">
    <property type="nucleotide sequence ID" value="XM_012324699.1"/>
</dbReference>
<dbReference type="PROSITE" id="PS00108">
    <property type="entry name" value="PROTEIN_KINASE_ST"/>
    <property type="match status" value="1"/>
</dbReference>
<evidence type="ECO:0000256" key="2">
    <source>
        <dbReference type="ARBA" id="ARBA00022679"/>
    </source>
</evidence>
<dbReference type="OrthoDB" id="541276at2759"/>
<dbReference type="PROSITE" id="PS50011">
    <property type="entry name" value="PROTEIN_KINASE_DOM"/>
    <property type="match status" value="1"/>
</dbReference>
<feature type="region of interest" description="Disordered" evidence="8">
    <location>
        <begin position="390"/>
        <end position="453"/>
    </location>
</feature>
<dbReference type="PANTHER" id="PTHR24345:SF91">
    <property type="entry name" value="SERINE_THREONINE-PROTEIN KINASE PLK4"/>
    <property type="match status" value="1"/>
</dbReference>
<accession>J4I9A2</accession>
<evidence type="ECO:0000259" key="9">
    <source>
        <dbReference type="PROSITE" id="PS50011"/>
    </source>
</evidence>
<feature type="binding site" evidence="6">
    <location>
        <position position="53"/>
    </location>
    <ligand>
        <name>ATP</name>
        <dbReference type="ChEBI" id="CHEBI:30616"/>
    </ligand>
</feature>
<dbReference type="GeneID" id="24095717"/>
<feature type="region of interest" description="Disordered" evidence="8">
    <location>
        <begin position="330"/>
        <end position="351"/>
    </location>
</feature>
<comment type="similarity">
    <text evidence="7">Belongs to the protein kinase superfamily.</text>
</comment>
<name>J4I9A2_9APHY</name>
<feature type="compositionally biased region" description="Low complexity" evidence="8">
    <location>
        <begin position="412"/>
        <end position="427"/>
    </location>
</feature>
<proteinExistence type="inferred from homology"/>
<dbReference type="GO" id="GO:0005634">
    <property type="term" value="C:nucleus"/>
    <property type="evidence" value="ECO:0007669"/>
    <property type="project" value="TreeGrafter"/>
</dbReference>
<evidence type="ECO:0000256" key="6">
    <source>
        <dbReference type="PROSITE-ProRule" id="PRU10141"/>
    </source>
</evidence>
<dbReference type="SMART" id="SM00220">
    <property type="entry name" value="S_TKc"/>
    <property type="match status" value="1"/>
</dbReference>
<dbReference type="FunCoup" id="J4I9A2">
    <property type="interactions" value="241"/>
</dbReference>